<dbReference type="InterPro" id="IPR027417">
    <property type="entry name" value="P-loop_NTPase"/>
</dbReference>
<dbReference type="OrthoDB" id="1119394at2"/>
<keyword evidence="2" id="KW-0813">Transport</keyword>
<dbReference type="PANTHER" id="PTHR42734:SF17">
    <property type="entry name" value="METAL TRANSPORT SYSTEM ATP-BINDING PROTEIN TM_0124-RELATED"/>
    <property type="match status" value="1"/>
</dbReference>
<keyword evidence="6" id="KW-1185">Reference proteome</keyword>
<reference evidence="5 6" key="1">
    <citation type="submission" date="2019-03" db="EMBL/GenBank/DDBJ databases">
        <title>Porphyromonas levii Isolated from the Uterus of Dairy Cows.</title>
        <authorList>
            <person name="Francis A.M."/>
        </authorList>
    </citation>
    <scope>NUCLEOTIDE SEQUENCE [LARGE SCALE GENOMIC DNA]</scope>
    <source>
        <strain evidence="5 6">AF5678</strain>
    </source>
</reference>
<dbReference type="SMART" id="SM00382">
    <property type="entry name" value="AAA"/>
    <property type="match status" value="1"/>
</dbReference>
<dbReference type="GO" id="GO:0016887">
    <property type="term" value="F:ATP hydrolysis activity"/>
    <property type="evidence" value="ECO:0007669"/>
    <property type="project" value="InterPro"/>
</dbReference>
<dbReference type="GO" id="GO:0005524">
    <property type="term" value="F:ATP binding"/>
    <property type="evidence" value="ECO:0007669"/>
    <property type="project" value="UniProtKB-KW"/>
</dbReference>
<dbReference type="InterPro" id="IPR017871">
    <property type="entry name" value="ABC_transporter-like_CS"/>
</dbReference>
<dbReference type="RefSeq" id="WP_134849041.1">
    <property type="nucleotide sequence ID" value="NZ_CP197400.1"/>
</dbReference>
<evidence type="ECO:0000256" key="4">
    <source>
        <dbReference type="ARBA" id="ARBA00022840"/>
    </source>
</evidence>
<dbReference type="EMBL" id="SPNC01000152">
    <property type="protein sequence ID" value="TFH94260.1"/>
    <property type="molecule type" value="Genomic_DNA"/>
</dbReference>
<dbReference type="Proteomes" id="UP000297225">
    <property type="component" value="Unassembled WGS sequence"/>
</dbReference>
<dbReference type="InterPro" id="IPR050153">
    <property type="entry name" value="Metal_Ion_Import_ABC"/>
</dbReference>
<keyword evidence="3" id="KW-0547">Nucleotide-binding</keyword>
<keyword evidence="4 5" id="KW-0067">ATP-binding</keyword>
<name>A0A4Y8WN41_9PORP</name>
<dbReference type="Pfam" id="PF00005">
    <property type="entry name" value="ABC_tran"/>
    <property type="match status" value="1"/>
</dbReference>
<dbReference type="PROSITE" id="PS50893">
    <property type="entry name" value="ABC_TRANSPORTER_2"/>
    <property type="match status" value="1"/>
</dbReference>
<evidence type="ECO:0000256" key="2">
    <source>
        <dbReference type="ARBA" id="ARBA00022448"/>
    </source>
</evidence>
<dbReference type="GeneID" id="66796534"/>
<comment type="similarity">
    <text evidence="1">Belongs to the ABC transporter superfamily.</text>
</comment>
<accession>A0A4Y8WN41</accession>
<dbReference type="STRING" id="1122973.GCA_000379925_00440"/>
<dbReference type="AlphaFoldDB" id="A0A4Y8WN41"/>
<dbReference type="SUPFAM" id="SSF52540">
    <property type="entry name" value="P-loop containing nucleoside triphosphate hydrolases"/>
    <property type="match status" value="1"/>
</dbReference>
<protein>
    <submittedName>
        <fullName evidence="5">ATP-binding cassette domain-containing protein</fullName>
    </submittedName>
</protein>
<comment type="caution">
    <text evidence="5">The sequence shown here is derived from an EMBL/GenBank/DDBJ whole genome shotgun (WGS) entry which is preliminary data.</text>
</comment>
<gene>
    <name evidence="5" type="ORF">E4P47_08280</name>
</gene>
<dbReference type="InterPro" id="IPR003439">
    <property type="entry name" value="ABC_transporter-like_ATP-bd"/>
</dbReference>
<dbReference type="InterPro" id="IPR003593">
    <property type="entry name" value="AAA+_ATPase"/>
</dbReference>
<dbReference type="PROSITE" id="PS00211">
    <property type="entry name" value="ABC_TRANSPORTER_1"/>
    <property type="match status" value="1"/>
</dbReference>
<dbReference type="Gene3D" id="3.40.50.300">
    <property type="entry name" value="P-loop containing nucleotide triphosphate hydrolases"/>
    <property type="match status" value="1"/>
</dbReference>
<sequence>MIEFSNATFRFGDKLVIDRFTDLIETGEHVAITGESGAGKSTLLNSIVGLAIPREGSIVVDGLAVVPEHIRKIRTLVGWLPQEVQLPYDTVLEMLQAPYKYKANRQQKFDRQRYEEAVERLGLPTTILGKPMQKISGGERQRMLIISALLQGRKILLMDEPTSALDHTNTQRFIEYLSQLHDTTIVTVTHDTQLAESMHRQITLNKL</sequence>
<evidence type="ECO:0000313" key="6">
    <source>
        <dbReference type="Proteomes" id="UP000297225"/>
    </source>
</evidence>
<organism evidence="5 6">
    <name type="scientific">Porphyromonas levii</name>
    <dbReference type="NCBI Taxonomy" id="28114"/>
    <lineage>
        <taxon>Bacteria</taxon>
        <taxon>Pseudomonadati</taxon>
        <taxon>Bacteroidota</taxon>
        <taxon>Bacteroidia</taxon>
        <taxon>Bacteroidales</taxon>
        <taxon>Porphyromonadaceae</taxon>
        <taxon>Porphyromonas</taxon>
    </lineage>
</organism>
<dbReference type="PANTHER" id="PTHR42734">
    <property type="entry name" value="METAL TRANSPORT SYSTEM ATP-BINDING PROTEIN TM_0124-RELATED"/>
    <property type="match status" value="1"/>
</dbReference>
<proteinExistence type="inferred from homology"/>
<evidence type="ECO:0000256" key="3">
    <source>
        <dbReference type="ARBA" id="ARBA00022741"/>
    </source>
</evidence>
<evidence type="ECO:0000313" key="5">
    <source>
        <dbReference type="EMBL" id="TFH94260.1"/>
    </source>
</evidence>
<evidence type="ECO:0000256" key="1">
    <source>
        <dbReference type="ARBA" id="ARBA00005417"/>
    </source>
</evidence>